<organism evidence="1 3">
    <name type="scientific">Araneus ventricosus</name>
    <name type="common">Orbweaver spider</name>
    <name type="synonym">Epeira ventricosa</name>
    <dbReference type="NCBI Taxonomy" id="182803"/>
    <lineage>
        <taxon>Eukaryota</taxon>
        <taxon>Metazoa</taxon>
        <taxon>Ecdysozoa</taxon>
        <taxon>Arthropoda</taxon>
        <taxon>Chelicerata</taxon>
        <taxon>Arachnida</taxon>
        <taxon>Araneae</taxon>
        <taxon>Araneomorphae</taxon>
        <taxon>Entelegynae</taxon>
        <taxon>Araneoidea</taxon>
        <taxon>Araneidae</taxon>
        <taxon>Araneus</taxon>
    </lineage>
</organism>
<accession>A0A4Y2WQF7</accession>
<evidence type="ECO:0000313" key="3">
    <source>
        <dbReference type="Proteomes" id="UP000499080"/>
    </source>
</evidence>
<gene>
    <name evidence="2" type="ORF">AVEN_26720_1</name>
    <name evidence="1" type="ORF">AVEN_85266_1</name>
</gene>
<comment type="caution">
    <text evidence="1">The sequence shown here is derived from an EMBL/GenBank/DDBJ whole genome shotgun (WGS) entry which is preliminary data.</text>
</comment>
<keyword evidence="3" id="KW-1185">Reference proteome</keyword>
<dbReference type="EMBL" id="BGPR01064778">
    <property type="protein sequence ID" value="GBO39693.1"/>
    <property type="molecule type" value="Genomic_DNA"/>
</dbReference>
<dbReference type="EMBL" id="BGPR01064783">
    <property type="protein sequence ID" value="GBO39697.1"/>
    <property type="molecule type" value="Genomic_DNA"/>
</dbReference>
<reference evidence="1 3" key="1">
    <citation type="journal article" date="2019" name="Sci. Rep.">
        <title>Orb-weaving spider Araneus ventricosus genome elucidates the spidroin gene catalogue.</title>
        <authorList>
            <person name="Kono N."/>
            <person name="Nakamura H."/>
            <person name="Ohtoshi R."/>
            <person name="Moran D.A.P."/>
            <person name="Shinohara A."/>
            <person name="Yoshida Y."/>
            <person name="Fujiwara M."/>
            <person name="Mori M."/>
            <person name="Tomita M."/>
            <person name="Arakawa K."/>
        </authorList>
    </citation>
    <scope>NUCLEOTIDE SEQUENCE [LARGE SCALE GENOMIC DNA]</scope>
</reference>
<protein>
    <submittedName>
        <fullName evidence="1">Uncharacterized protein</fullName>
    </submittedName>
</protein>
<dbReference type="Proteomes" id="UP000499080">
    <property type="component" value="Unassembled WGS sequence"/>
</dbReference>
<dbReference type="AlphaFoldDB" id="A0A4Y2WQF7"/>
<sequence length="91" mass="10657">MKCWTESANVKKYCPKTYTLLPLQYDESQHKIRHVVIANKNIEGRASPLVELSFSHTHGKKDRQKDIAPKLVLTWKRLSARYRDSRSTFLV</sequence>
<name>A0A4Y2WQF7_ARAVE</name>
<proteinExistence type="predicted"/>
<evidence type="ECO:0000313" key="1">
    <source>
        <dbReference type="EMBL" id="GBO39693.1"/>
    </source>
</evidence>
<evidence type="ECO:0000313" key="2">
    <source>
        <dbReference type="EMBL" id="GBO39697.1"/>
    </source>
</evidence>